<dbReference type="RefSeq" id="WP_130102483.1">
    <property type="nucleotide sequence ID" value="NZ_SDWW01000020.1"/>
</dbReference>
<dbReference type="AlphaFoldDB" id="A0A4Q5MZK2"/>
<gene>
    <name evidence="1" type="ORF">EUA98_09700</name>
</gene>
<organism evidence="1 2">
    <name type="scientific">Pengzhenrongella frigida</name>
    <dbReference type="NCBI Taxonomy" id="1259133"/>
    <lineage>
        <taxon>Bacteria</taxon>
        <taxon>Bacillati</taxon>
        <taxon>Actinomycetota</taxon>
        <taxon>Actinomycetes</taxon>
        <taxon>Micrococcales</taxon>
        <taxon>Pengzhenrongella</taxon>
    </lineage>
</organism>
<accession>A0A4Q5MZK2</accession>
<reference evidence="1 2" key="1">
    <citation type="submission" date="2019-01" db="EMBL/GenBank/DDBJ databases">
        <title>Novel species of Cellulomonas.</title>
        <authorList>
            <person name="Liu Q."/>
            <person name="Xin Y.-H."/>
        </authorList>
    </citation>
    <scope>NUCLEOTIDE SEQUENCE [LARGE SCALE GENOMIC DNA]</scope>
    <source>
        <strain evidence="1 2">HLT2-17</strain>
    </source>
</reference>
<sequence length="195" mass="19459">MDGIAAISGRIAAIQHTLAALSATAPVATAPATTGAASSGAGTFSAVLATEVAGQAGAAAPVAVGSYRPEQVANAAAIVRAGRAMGLSVRDQTIGVMTALGESSLTVADHGDVAGPDSRGLFQQRANGAWGSMADRMDPTVSATNFFTALTAVEGRDGMAPTLVAHAVQRNADPQHYAKYWDDAVALVGRLSAVA</sequence>
<proteinExistence type="predicted"/>
<dbReference type="EMBL" id="SDWW01000020">
    <property type="protein sequence ID" value="RYV51160.1"/>
    <property type="molecule type" value="Genomic_DNA"/>
</dbReference>
<evidence type="ECO:0008006" key="3">
    <source>
        <dbReference type="Google" id="ProtNLM"/>
    </source>
</evidence>
<comment type="caution">
    <text evidence="1">The sequence shown here is derived from an EMBL/GenBank/DDBJ whole genome shotgun (WGS) entry which is preliminary data.</text>
</comment>
<name>A0A4Q5MZK2_9MICO</name>
<dbReference type="Proteomes" id="UP000293764">
    <property type="component" value="Unassembled WGS sequence"/>
</dbReference>
<keyword evidence="2" id="KW-1185">Reference proteome</keyword>
<evidence type="ECO:0000313" key="2">
    <source>
        <dbReference type="Proteomes" id="UP000293764"/>
    </source>
</evidence>
<dbReference type="OrthoDB" id="5496837at2"/>
<evidence type="ECO:0000313" key="1">
    <source>
        <dbReference type="EMBL" id="RYV51160.1"/>
    </source>
</evidence>
<protein>
    <recommendedName>
        <fullName evidence="3">Peptidase M23</fullName>
    </recommendedName>
</protein>